<dbReference type="AlphaFoldDB" id="A0A0D0D5K7"/>
<evidence type="ECO:0000256" key="1">
    <source>
        <dbReference type="SAM" id="MobiDB-lite"/>
    </source>
</evidence>
<reference evidence="3" key="2">
    <citation type="submission" date="2015-01" db="EMBL/GenBank/DDBJ databases">
        <title>Evolutionary Origins and Diversification of the Mycorrhizal Mutualists.</title>
        <authorList>
            <consortium name="DOE Joint Genome Institute"/>
            <consortium name="Mycorrhizal Genomics Consortium"/>
            <person name="Kohler A."/>
            <person name="Kuo A."/>
            <person name="Nagy L.G."/>
            <person name="Floudas D."/>
            <person name="Copeland A."/>
            <person name="Barry K.W."/>
            <person name="Cichocki N."/>
            <person name="Veneault-Fourrey C."/>
            <person name="LaButti K."/>
            <person name="Lindquist E.A."/>
            <person name="Lipzen A."/>
            <person name="Lundell T."/>
            <person name="Morin E."/>
            <person name="Murat C."/>
            <person name="Riley R."/>
            <person name="Ohm R."/>
            <person name="Sun H."/>
            <person name="Tunlid A."/>
            <person name="Henrissat B."/>
            <person name="Grigoriev I.V."/>
            <person name="Hibbett D.S."/>
            <person name="Martin F."/>
        </authorList>
    </citation>
    <scope>NUCLEOTIDE SEQUENCE [LARGE SCALE GENOMIC DNA]</scope>
    <source>
        <strain evidence="3">Ve08.2h10</strain>
    </source>
</reference>
<evidence type="ECO:0000313" key="2">
    <source>
        <dbReference type="EMBL" id="KIK72165.1"/>
    </source>
</evidence>
<dbReference type="InParanoid" id="A0A0D0D5K7"/>
<reference evidence="2 3" key="1">
    <citation type="submission" date="2014-04" db="EMBL/GenBank/DDBJ databases">
        <authorList>
            <consortium name="DOE Joint Genome Institute"/>
            <person name="Kuo A."/>
            <person name="Kohler A."/>
            <person name="Jargeat P."/>
            <person name="Nagy L.G."/>
            <person name="Floudas D."/>
            <person name="Copeland A."/>
            <person name="Barry K.W."/>
            <person name="Cichocki N."/>
            <person name="Veneault-Fourrey C."/>
            <person name="LaButti K."/>
            <person name="Lindquist E.A."/>
            <person name="Lipzen A."/>
            <person name="Lundell T."/>
            <person name="Morin E."/>
            <person name="Murat C."/>
            <person name="Sun H."/>
            <person name="Tunlid A."/>
            <person name="Henrissat B."/>
            <person name="Grigoriev I.V."/>
            <person name="Hibbett D.S."/>
            <person name="Martin F."/>
            <person name="Nordberg H.P."/>
            <person name="Cantor M.N."/>
            <person name="Hua S.X."/>
        </authorList>
    </citation>
    <scope>NUCLEOTIDE SEQUENCE [LARGE SCALE GENOMIC DNA]</scope>
    <source>
        <strain evidence="2 3">Ve08.2h10</strain>
    </source>
</reference>
<keyword evidence="3" id="KW-1185">Reference proteome</keyword>
<evidence type="ECO:0000313" key="3">
    <source>
        <dbReference type="Proteomes" id="UP000054538"/>
    </source>
</evidence>
<dbReference type="Proteomes" id="UP000054538">
    <property type="component" value="Unassembled WGS sequence"/>
</dbReference>
<feature type="region of interest" description="Disordered" evidence="1">
    <location>
        <begin position="15"/>
        <end position="36"/>
    </location>
</feature>
<name>A0A0D0D5K7_9AGAM</name>
<gene>
    <name evidence="2" type="ORF">PAXRUDRAFT_22317</name>
</gene>
<dbReference type="EMBL" id="KN831156">
    <property type="protein sequence ID" value="KIK72165.1"/>
    <property type="molecule type" value="Genomic_DNA"/>
</dbReference>
<sequence length="65" mass="6746">MAWVIEALREQVTPPASVGLSPDAETPFGNGKFPSKIRVPRIGGRGSALVPPWPSVASSWCGDGG</sequence>
<dbReference type="HOGENOM" id="CLU_2850382_0_0_1"/>
<protein>
    <submittedName>
        <fullName evidence="2">Uncharacterized protein</fullName>
    </submittedName>
</protein>
<organism evidence="2 3">
    <name type="scientific">Paxillus rubicundulus Ve08.2h10</name>
    <dbReference type="NCBI Taxonomy" id="930991"/>
    <lineage>
        <taxon>Eukaryota</taxon>
        <taxon>Fungi</taxon>
        <taxon>Dikarya</taxon>
        <taxon>Basidiomycota</taxon>
        <taxon>Agaricomycotina</taxon>
        <taxon>Agaricomycetes</taxon>
        <taxon>Agaricomycetidae</taxon>
        <taxon>Boletales</taxon>
        <taxon>Paxilineae</taxon>
        <taxon>Paxillaceae</taxon>
        <taxon>Paxillus</taxon>
    </lineage>
</organism>
<proteinExistence type="predicted"/>
<accession>A0A0D0D5K7</accession>